<keyword evidence="4" id="KW-0372">Hormone</keyword>
<accession>A0A2Z7BXW3</accession>
<evidence type="ECO:0000313" key="7">
    <source>
        <dbReference type="EMBL" id="KZV39234.1"/>
    </source>
</evidence>
<keyword evidence="6" id="KW-1015">Disulfide bond</keyword>
<dbReference type="GO" id="GO:0009506">
    <property type="term" value="C:plasmodesma"/>
    <property type="evidence" value="ECO:0007669"/>
    <property type="project" value="TreeGrafter"/>
</dbReference>
<organism evidence="7 8">
    <name type="scientific">Dorcoceras hygrometricum</name>
    <dbReference type="NCBI Taxonomy" id="472368"/>
    <lineage>
        <taxon>Eukaryota</taxon>
        <taxon>Viridiplantae</taxon>
        <taxon>Streptophyta</taxon>
        <taxon>Embryophyta</taxon>
        <taxon>Tracheophyta</taxon>
        <taxon>Spermatophyta</taxon>
        <taxon>Magnoliopsida</taxon>
        <taxon>eudicotyledons</taxon>
        <taxon>Gunneridae</taxon>
        <taxon>Pentapetalae</taxon>
        <taxon>asterids</taxon>
        <taxon>lamiids</taxon>
        <taxon>Lamiales</taxon>
        <taxon>Gesneriaceae</taxon>
        <taxon>Didymocarpoideae</taxon>
        <taxon>Trichosporeae</taxon>
        <taxon>Loxocarpinae</taxon>
        <taxon>Dorcoceras</taxon>
    </lineage>
</organism>
<dbReference type="EMBL" id="KV001292">
    <property type="protein sequence ID" value="KZV39234.1"/>
    <property type="molecule type" value="Genomic_DNA"/>
</dbReference>
<dbReference type="GO" id="GO:0005576">
    <property type="term" value="C:extracellular region"/>
    <property type="evidence" value="ECO:0007669"/>
    <property type="project" value="UniProtKB-SubCell"/>
</dbReference>
<reference evidence="7 8" key="1">
    <citation type="journal article" date="2015" name="Proc. Natl. Acad. Sci. U.S.A.">
        <title>The resurrection genome of Boea hygrometrica: A blueprint for survival of dehydration.</title>
        <authorList>
            <person name="Xiao L."/>
            <person name="Yang G."/>
            <person name="Zhang L."/>
            <person name="Yang X."/>
            <person name="Zhao S."/>
            <person name="Ji Z."/>
            <person name="Zhou Q."/>
            <person name="Hu M."/>
            <person name="Wang Y."/>
            <person name="Chen M."/>
            <person name="Xu Y."/>
            <person name="Jin H."/>
            <person name="Xiao X."/>
            <person name="Hu G."/>
            <person name="Bao F."/>
            <person name="Hu Y."/>
            <person name="Wan P."/>
            <person name="Li L."/>
            <person name="Deng X."/>
            <person name="Kuang T."/>
            <person name="Xiang C."/>
            <person name="Zhu J.K."/>
            <person name="Oliver M.J."/>
            <person name="He Y."/>
        </authorList>
    </citation>
    <scope>NUCLEOTIDE SEQUENCE [LARGE SCALE GENOMIC DNA]</scope>
    <source>
        <strain evidence="8">cv. XS01</strain>
    </source>
</reference>
<evidence type="ECO:0000313" key="8">
    <source>
        <dbReference type="Proteomes" id="UP000250235"/>
    </source>
</evidence>
<evidence type="ECO:0000256" key="5">
    <source>
        <dbReference type="ARBA" id="ARBA00022729"/>
    </source>
</evidence>
<evidence type="ECO:0000256" key="2">
    <source>
        <dbReference type="ARBA" id="ARBA00009178"/>
    </source>
</evidence>
<dbReference type="GO" id="GO:0005179">
    <property type="term" value="F:hormone activity"/>
    <property type="evidence" value="ECO:0007669"/>
    <property type="project" value="UniProtKB-KW"/>
</dbReference>
<dbReference type="PANTHER" id="PTHR33136:SF95">
    <property type="entry name" value="PROTEIN RALF-LIKE 33-RELATED"/>
    <property type="match status" value="1"/>
</dbReference>
<protein>
    <submittedName>
        <fullName evidence="7">Protein RALF-like 33</fullName>
    </submittedName>
</protein>
<comment type="subcellular location">
    <subcellularLocation>
        <location evidence="1">Secreted</location>
    </subcellularLocation>
</comment>
<keyword evidence="3" id="KW-0964">Secreted</keyword>
<proteinExistence type="inferred from homology"/>
<dbReference type="InterPro" id="IPR008801">
    <property type="entry name" value="RALF"/>
</dbReference>
<dbReference type="Pfam" id="PF05498">
    <property type="entry name" value="RALF"/>
    <property type="match status" value="1"/>
</dbReference>
<evidence type="ECO:0000256" key="3">
    <source>
        <dbReference type="ARBA" id="ARBA00022525"/>
    </source>
</evidence>
<sequence length="101" mass="11584">MVIESASSDMQNLNKYSTTQAWISSRCDEDVGDCVHEDDREIDHSRLILAQSRYISYGALQRDNVPCNVRGNSYYNCNSHQQANPYRRGCSQITHCARNNH</sequence>
<dbReference type="PANTHER" id="PTHR33136">
    <property type="entry name" value="RAPID ALKALINIZATION FACTOR-LIKE"/>
    <property type="match status" value="1"/>
</dbReference>
<dbReference type="GO" id="GO:0019722">
    <property type="term" value="P:calcium-mediated signaling"/>
    <property type="evidence" value="ECO:0007669"/>
    <property type="project" value="TreeGrafter"/>
</dbReference>
<keyword evidence="5" id="KW-0732">Signal</keyword>
<name>A0A2Z7BXW3_9LAMI</name>
<evidence type="ECO:0000256" key="4">
    <source>
        <dbReference type="ARBA" id="ARBA00022702"/>
    </source>
</evidence>
<evidence type="ECO:0000256" key="6">
    <source>
        <dbReference type="ARBA" id="ARBA00023157"/>
    </source>
</evidence>
<comment type="similarity">
    <text evidence="2">Belongs to the plant rapid alkalinization factor (RALF) family.</text>
</comment>
<dbReference type="OrthoDB" id="1863600at2759"/>
<dbReference type="Proteomes" id="UP000250235">
    <property type="component" value="Unassembled WGS sequence"/>
</dbReference>
<dbReference type="AlphaFoldDB" id="A0A2Z7BXW3"/>
<keyword evidence="8" id="KW-1185">Reference proteome</keyword>
<gene>
    <name evidence="7" type="ORF">F511_30370</name>
</gene>
<evidence type="ECO:0000256" key="1">
    <source>
        <dbReference type="ARBA" id="ARBA00004613"/>
    </source>
</evidence>